<name>A0A3A8B1X6_9RHOB</name>
<feature type="domain" description="Creatinase N-terminal" evidence="2">
    <location>
        <begin position="37"/>
        <end position="176"/>
    </location>
</feature>
<keyword evidence="3" id="KW-0031">Aminopeptidase</keyword>
<dbReference type="PANTHER" id="PTHR46112:SF2">
    <property type="entry name" value="XAA-PRO AMINOPEPTIDASE P-RELATED"/>
    <property type="match status" value="1"/>
</dbReference>
<keyword evidence="4" id="KW-1185">Reference proteome</keyword>
<dbReference type="Gene3D" id="3.90.230.10">
    <property type="entry name" value="Creatinase/methionine aminopeptidase superfamily"/>
    <property type="match status" value="1"/>
</dbReference>
<evidence type="ECO:0000259" key="1">
    <source>
        <dbReference type="Pfam" id="PF00557"/>
    </source>
</evidence>
<reference evidence="3 4" key="1">
    <citation type="submission" date="2018-09" db="EMBL/GenBank/DDBJ databases">
        <title>Roseovarius spongiae sp. nov., isolated from a marine sponge.</title>
        <authorList>
            <person name="Zhuang L."/>
            <person name="Luo L."/>
        </authorList>
    </citation>
    <scope>NUCLEOTIDE SEQUENCE [LARGE SCALE GENOMIC DNA]</scope>
    <source>
        <strain evidence="3 4">HN-E21</strain>
    </source>
</reference>
<dbReference type="InterPro" id="IPR029149">
    <property type="entry name" value="Creatin/AminoP/Spt16_N"/>
</dbReference>
<dbReference type="EMBL" id="RAPE01000006">
    <property type="protein sequence ID" value="RKF12690.1"/>
    <property type="molecule type" value="Genomic_DNA"/>
</dbReference>
<dbReference type="Gene3D" id="3.40.350.10">
    <property type="entry name" value="Creatinase/prolidase N-terminal domain"/>
    <property type="match status" value="1"/>
</dbReference>
<feature type="domain" description="Peptidase M24" evidence="1">
    <location>
        <begin position="184"/>
        <end position="382"/>
    </location>
</feature>
<gene>
    <name evidence="3" type="ORF">D6850_17175</name>
</gene>
<dbReference type="InterPro" id="IPR000587">
    <property type="entry name" value="Creatinase_N"/>
</dbReference>
<dbReference type="Pfam" id="PF01321">
    <property type="entry name" value="Creatinase_N"/>
    <property type="match status" value="1"/>
</dbReference>
<keyword evidence="3" id="KW-0645">Protease</keyword>
<proteinExistence type="predicted"/>
<dbReference type="InterPro" id="IPR036005">
    <property type="entry name" value="Creatinase/aminopeptidase-like"/>
</dbReference>
<dbReference type="InterPro" id="IPR000994">
    <property type="entry name" value="Pept_M24"/>
</dbReference>
<comment type="caution">
    <text evidence="3">The sequence shown here is derived from an EMBL/GenBank/DDBJ whole genome shotgun (WGS) entry which is preliminary data.</text>
</comment>
<dbReference type="PANTHER" id="PTHR46112">
    <property type="entry name" value="AMINOPEPTIDASE"/>
    <property type="match status" value="1"/>
</dbReference>
<dbReference type="OrthoDB" id="9761809at2"/>
<dbReference type="SUPFAM" id="SSF55920">
    <property type="entry name" value="Creatinase/aminopeptidase"/>
    <property type="match status" value="1"/>
</dbReference>
<accession>A0A3A8B1X6</accession>
<dbReference type="AlphaFoldDB" id="A0A3A8B1X6"/>
<dbReference type="SUPFAM" id="SSF53092">
    <property type="entry name" value="Creatinase/prolidase N-terminal domain"/>
    <property type="match status" value="1"/>
</dbReference>
<sequence>MSLPGRHARNPCGLRGKDMKTELHNPLPFPDAEYQQRVAKIRAQMRERGLDALLICVPQNYYYLTGFLTGCAHSLMFLVLPLKGDPLWITRKTEMSNVRALAPHMWAKQGIGVADSEDPIAVLAQSLRDMGFDRARLGIEKAALFFTIAQYEQLTALLPDATFHDITGLIEYERQVKSDRELDHMRRAGAITSRAIEAGYNLLKEGVTDSDLVAAMLSRAIHDGGDRMGMLPFVSAGSRSYCAHASWIGAPIGRGEIVNAEMAGAYRAYHVPVFRVFSIGQPSDAVLRMQEASEAGLHAGLEGIRVGMTSHEADRVVRSAIERKGYGENFVVRAAYGLGVAVAPGWGEPAVMQIMPEDQRVLAPGMCFHLVPAIYVEGVGCVCCSMPLIMTETGIERLTDLEPKLFVK</sequence>
<dbReference type="GO" id="GO:0004177">
    <property type="term" value="F:aminopeptidase activity"/>
    <property type="evidence" value="ECO:0007669"/>
    <property type="project" value="UniProtKB-KW"/>
</dbReference>
<dbReference type="InterPro" id="IPR050659">
    <property type="entry name" value="Peptidase_M24B"/>
</dbReference>
<dbReference type="Pfam" id="PF00557">
    <property type="entry name" value="Peptidase_M24"/>
    <property type="match status" value="1"/>
</dbReference>
<dbReference type="Proteomes" id="UP000281128">
    <property type="component" value="Unassembled WGS sequence"/>
</dbReference>
<evidence type="ECO:0000313" key="4">
    <source>
        <dbReference type="Proteomes" id="UP000281128"/>
    </source>
</evidence>
<protein>
    <submittedName>
        <fullName evidence="3">Aminopeptidase P family protein</fullName>
    </submittedName>
</protein>
<evidence type="ECO:0000259" key="2">
    <source>
        <dbReference type="Pfam" id="PF01321"/>
    </source>
</evidence>
<organism evidence="3 4">
    <name type="scientific">Roseovarius spongiae</name>
    <dbReference type="NCBI Taxonomy" id="2320272"/>
    <lineage>
        <taxon>Bacteria</taxon>
        <taxon>Pseudomonadati</taxon>
        <taxon>Pseudomonadota</taxon>
        <taxon>Alphaproteobacteria</taxon>
        <taxon>Rhodobacterales</taxon>
        <taxon>Roseobacteraceae</taxon>
        <taxon>Roseovarius</taxon>
    </lineage>
</organism>
<dbReference type="CDD" id="cd01066">
    <property type="entry name" value="APP_MetAP"/>
    <property type="match status" value="1"/>
</dbReference>
<keyword evidence="3" id="KW-0378">Hydrolase</keyword>
<evidence type="ECO:0000313" key="3">
    <source>
        <dbReference type="EMBL" id="RKF12690.1"/>
    </source>
</evidence>